<evidence type="ECO:0000259" key="9">
    <source>
        <dbReference type="SMART" id="SM00088"/>
    </source>
</evidence>
<dbReference type="GO" id="GO:0005829">
    <property type="term" value="C:cytosol"/>
    <property type="evidence" value="ECO:0007669"/>
    <property type="project" value="TreeGrafter"/>
</dbReference>
<evidence type="ECO:0000256" key="6">
    <source>
        <dbReference type="ARBA" id="ARBA00029749"/>
    </source>
</evidence>
<dbReference type="Pfam" id="PF01399">
    <property type="entry name" value="PCI"/>
    <property type="match status" value="1"/>
</dbReference>
<keyword evidence="11" id="KW-1185">Reference proteome</keyword>
<gene>
    <name evidence="10" type="ORF">ILUMI_20814</name>
</gene>
<dbReference type="GO" id="GO:0006511">
    <property type="term" value="P:ubiquitin-dependent protein catabolic process"/>
    <property type="evidence" value="ECO:0007669"/>
    <property type="project" value="TreeGrafter"/>
</dbReference>
<proteinExistence type="inferred from homology"/>
<comment type="caution">
    <text evidence="10">The sequence shown here is derived from an EMBL/GenBank/DDBJ whole genome shotgun (WGS) entry which is preliminary data.</text>
</comment>
<comment type="function">
    <text evidence="1">Component of the 26S proteasome, a multiprotein complex involved in the ATP-dependent degradation of ubiquitinated proteins. This complex plays a key role in the maintenance of protein homeostasis by removing misfolded or damaged proteins, which could impair cellular functions, and by removing proteins whose functions are no longer required. Therefore, the proteasome participates in numerous cellular processes, including cell cycle progression, apoptosis, or DNA damage repair.</text>
</comment>
<dbReference type="SUPFAM" id="SSF46785">
    <property type="entry name" value="Winged helix' DNA-binding domain"/>
    <property type="match status" value="1"/>
</dbReference>
<evidence type="ECO:0000256" key="7">
    <source>
        <dbReference type="ARBA" id="ARBA00031303"/>
    </source>
</evidence>
<dbReference type="SMART" id="SM00088">
    <property type="entry name" value="PINT"/>
    <property type="match status" value="1"/>
</dbReference>
<organism evidence="10 11">
    <name type="scientific">Ignelater luminosus</name>
    <name type="common">Cucubano</name>
    <name type="synonym">Pyrophorus luminosus</name>
    <dbReference type="NCBI Taxonomy" id="2038154"/>
    <lineage>
        <taxon>Eukaryota</taxon>
        <taxon>Metazoa</taxon>
        <taxon>Ecdysozoa</taxon>
        <taxon>Arthropoda</taxon>
        <taxon>Hexapoda</taxon>
        <taxon>Insecta</taxon>
        <taxon>Pterygota</taxon>
        <taxon>Neoptera</taxon>
        <taxon>Endopterygota</taxon>
        <taxon>Coleoptera</taxon>
        <taxon>Polyphaga</taxon>
        <taxon>Elateriformia</taxon>
        <taxon>Elateroidea</taxon>
        <taxon>Elateridae</taxon>
        <taxon>Agrypninae</taxon>
        <taxon>Pyrophorini</taxon>
        <taxon>Ignelater</taxon>
    </lineage>
</organism>
<accession>A0A8K0FYJ5</accession>
<name>A0A8K0FYJ5_IGNLU</name>
<dbReference type="OrthoDB" id="1093at2759"/>
<dbReference type="EMBL" id="VTPC01089963">
    <property type="protein sequence ID" value="KAF2885345.1"/>
    <property type="molecule type" value="Genomic_DNA"/>
</dbReference>
<evidence type="ECO:0000313" key="10">
    <source>
        <dbReference type="EMBL" id="KAF2885345.1"/>
    </source>
</evidence>
<dbReference type="Proteomes" id="UP000801492">
    <property type="component" value="Unassembled WGS sequence"/>
</dbReference>
<dbReference type="InterPro" id="IPR036390">
    <property type="entry name" value="WH_DNA-bd_sf"/>
</dbReference>
<evidence type="ECO:0000256" key="3">
    <source>
        <dbReference type="ARBA" id="ARBA00011441"/>
    </source>
</evidence>
<evidence type="ECO:0000256" key="2">
    <source>
        <dbReference type="ARBA" id="ARBA00006207"/>
    </source>
</evidence>
<dbReference type="Pfam" id="PF22037">
    <property type="entry name" value="PSD13_N"/>
    <property type="match status" value="1"/>
</dbReference>
<evidence type="ECO:0000256" key="5">
    <source>
        <dbReference type="ARBA" id="ARBA00022942"/>
    </source>
</evidence>
<dbReference type="PANTHER" id="PTHR10539">
    <property type="entry name" value="26S PROTEASOME NON-ATPASE REGULATORY SUBUNIT 13"/>
    <property type="match status" value="1"/>
</dbReference>
<dbReference type="InterPro" id="IPR054179">
    <property type="entry name" value="PSD13_N"/>
</dbReference>
<comment type="similarity">
    <text evidence="2">Belongs to the proteasome subunit S11 family.</text>
</comment>
<evidence type="ECO:0000256" key="8">
    <source>
        <dbReference type="ARBA" id="ARBA00032323"/>
    </source>
</evidence>
<dbReference type="InterPro" id="IPR000717">
    <property type="entry name" value="PCI_dom"/>
</dbReference>
<dbReference type="GO" id="GO:0008541">
    <property type="term" value="C:proteasome regulatory particle, lid subcomplex"/>
    <property type="evidence" value="ECO:0007669"/>
    <property type="project" value="TreeGrafter"/>
</dbReference>
<feature type="domain" description="PCI" evidence="9">
    <location>
        <begin position="271"/>
        <end position="364"/>
    </location>
</feature>
<dbReference type="GO" id="GO:0005198">
    <property type="term" value="F:structural molecule activity"/>
    <property type="evidence" value="ECO:0007669"/>
    <property type="project" value="TreeGrafter"/>
</dbReference>
<dbReference type="GO" id="GO:0005634">
    <property type="term" value="C:nucleus"/>
    <property type="evidence" value="ECO:0007669"/>
    <property type="project" value="TreeGrafter"/>
</dbReference>
<dbReference type="InterPro" id="IPR035298">
    <property type="entry name" value="PSMD13"/>
</dbReference>
<dbReference type="AlphaFoldDB" id="A0A8K0FYJ5"/>
<comment type="subunit">
    <text evidence="3">Component of the 19S proteasome regulatory particle complex. The 26S proteasome consists of a 20S core particle (CP) and two 19S regulatory subunits (RP). The regulatory particle is made of a lid composed of 9 subunits including PSMD13, a base containing 6 ATPases and few additional components.</text>
</comment>
<evidence type="ECO:0000313" key="11">
    <source>
        <dbReference type="Proteomes" id="UP000801492"/>
    </source>
</evidence>
<keyword evidence="5" id="KW-0647">Proteasome</keyword>
<protein>
    <recommendedName>
        <fullName evidence="4">26S proteasome non-ATPase regulatory subunit 13</fullName>
    </recommendedName>
    <alternativeName>
        <fullName evidence="6">26S proteasome regulatory subunit RPN9</fullName>
    </alternativeName>
    <alternativeName>
        <fullName evidence="8">26S proteasome regulatory subunit S11</fullName>
    </alternativeName>
    <alternativeName>
        <fullName evidence="7">26S proteasome regulatory subunit p40.5</fullName>
    </alternativeName>
</protein>
<evidence type="ECO:0000256" key="4">
    <source>
        <dbReference type="ARBA" id="ARBA00015732"/>
    </source>
</evidence>
<sequence length="385" mass="43703">MAAVAVQPNISDYLAKKQSESPKDLASEWTQIEELHNKKLWHQLTLKLLDFVKTPSLQKGDNLIQLYNNFISTFENKINPLSLVEILAIVVEQFTDKKEAVVFLEKLENKVKTNTDAFNLCKVLEGQILLEKLNDLEATKKIIQEVEATLDNADGVTAVHGRFYLLASQYYRTQGDHAQYYRTALRYLGCIEIETLSEDTKHQHAFFLALAALLGEGVYNLGELLAHPVLESLKSTENAWLVELLYSFNSGDITKFESMKSKWASVADLAAQELFLRQKISLLCLMEMTFKRPSHNRQLTFAEIAKETRLPLNEIELLVMKALSQGLVKGAIDQVGSTVNMTWVQPRVLDRSQIANMVTRLDGWCKHVNSMEKLLEEKASEILTL</sequence>
<reference evidence="10" key="1">
    <citation type="submission" date="2019-08" db="EMBL/GenBank/DDBJ databases">
        <title>The genome of the North American firefly Photinus pyralis.</title>
        <authorList>
            <consortium name="Photinus pyralis genome working group"/>
            <person name="Fallon T.R."/>
            <person name="Sander Lower S.E."/>
            <person name="Weng J.-K."/>
        </authorList>
    </citation>
    <scope>NUCLEOTIDE SEQUENCE</scope>
    <source>
        <strain evidence="10">TRF0915ILg1</strain>
        <tissue evidence="10">Whole body</tissue>
    </source>
</reference>
<evidence type="ECO:0000256" key="1">
    <source>
        <dbReference type="ARBA" id="ARBA00002362"/>
    </source>
</evidence>
<dbReference type="PANTHER" id="PTHR10539:SF0">
    <property type="entry name" value="26S PROTEASOME NON-ATPASE REGULATORY SUBUNIT 13"/>
    <property type="match status" value="1"/>
</dbReference>